<evidence type="ECO:0000313" key="2">
    <source>
        <dbReference type="Proteomes" id="UP000683438"/>
    </source>
</evidence>
<dbReference type="EMBL" id="MW073100">
    <property type="protein sequence ID" value="QWT28919.1"/>
    <property type="molecule type" value="Genomic_DNA"/>
</dbReference>
<organism evidence="1 2">
    <name type="scientific">Microbacterium phage vB_MoxS-R1</name>
    <dbReference type="NCBI Taxonomy" id="2848881"/>
    <lineage>
        <taxon>Viruses</taxon>
        <taxon>Duplodnaviria</taxon>
        <taxon>Heunggongvirae</taxon>
        <taxon>Uroviricota</taxon>
        <taxon>Caudoviricetes</taxon>
        <taxon>Syrbvirus</taxon>
        <taxon>Syrbvirus R1</taxon>
    </lineage>
</organism>
<dbReference type="Proteomes" id="UP000683438">
    <property type="component" value="Segment"/>
</dbReference>
<proteinExistence type="predicted"/>
<evidence type="ECO:0000313" key="1">
    <source>
        <dbReference type="EMBL" id="QWT28919.1"/>
    </source>
</evidence>
<name>A0A8F2IVG8_9CAUD</name>
<reference evidence="1" key="1">
    <citation type="submission" date="2020-10" db="EMBL/GenBank/DDBJ databases">
        <title>Complete genome sequence of vB_MoxS-R1, a novel marine prophage inducted from Microbacterium.</title>
        <authorList>
            <person name="Zheng H."/>
            <person name="Liu B."/>
            <person name="Xu Y."/>
            <person name="Chen F."/>
        </authorList>
    </citation>
    <scope>NUCLEOTIDE SEQUENCE</scope>
</reference>
<accession>A0A8F2IVG8</accession>
<protein>
    <submittedName>
        <fullName evidence="1">Uncharacterized protein</fullName>
    </submittedName>
</protein>
<gene>
    <name evidence="1" type="ORF">vBMoxSR1_gp69</name>
</gene>
<keyword evidence="2" id="KW-1185">Reference proteome</keyword>
<sequence length="96" mass="10743">MVKQGDKFPVTFTVNHDITGATVRLLVRHLSREGVFEELDHTVTDATNGEVTHTLDGTWAEGRHYLELEITQAGETRTAPTKGQCLIRIEPDLDQN</sequence>